<dbReference type="Proteomes" id="UP001224775">
    <property type="component" value="Unassembled WGS sequence"/>
</dbReference>
<gene>
    <name evidence="6" type="ORF">QTG54_002597</name>
</gene>
<dbReference type="InterPro" id="IPR011990">
    <property type="entry name" value="TPR-like_helical_dom_sf"/>
</dbReference>
<organism evidence="6 7">
    <name type="scientific">Skeletonema marinoi</name>
    <dbReference type="NCBI Taxonomy" id="267567"/>
    <lineage>
        <taxon>Eukaryota</taxon>
        <taxon>Sar</taxon>
        <taxon>Stramenopiles</taxon>
        <taxon>Ochrophyta</taxon>
        <taxon>Bacillariophyta</taxon>
        <taxon>Coscinodiscophyceae</taxon>
        <taxon>Thalassiosirophycidae</taxon>
        <taxon>Thalassiosirales</taxon>
        <taxon>Skeletonemataceae</taxon>
        <taxon>Skeletonema</taxon>
        <taxon>Skeletonema marinoi-dohrnii complex</taxon>
    </lineage>
</organism>
<dbReference type="Gene3D" id="1.25.40.10">
    <property type="entry name" value="Tetratricopeptide repeat domain"/>
    <property type="match status" value="1"/>
</dbReference>
<keyword evidence="7" id="KW-1185">Reference proteome</keyword>
<evidence type="ECO:0000256" key="2">
    <source>
        <dbReference type="ARBA" id="ARBA00022771"/>
    </source>
</evidence>
<dbReference type="PROSITE" id="PS50865">
    <property type="entry name" value="ZF_MYND_2"/>
    <property type="match status" value="1"/>
</dbReference>
<evidence type="ECO:0000313" key="7">
    <source>
        <dbReference type="Proteomes" id="UP001224775"/>
    </source>
</evidence>
<dbReference type="Pfam" id="PF08238">
    <property type="entry name" value="Sel1"/>
    <property type="match status" value="2"/>
</dbReference>
<dbReference type="PANTHER" id="PTHR45011:SF1">
    <property type="entry name" value="DAP3-BINDING CELL DEATH ENHANCER 1"/>
    <property type="match status" value="1"/>
</dbReference>
<dbReference type="Gene3D" id="6.10.140.2220">
    <property type="match status" value="1"/>
</dbReference>
<evidence type="ECO:0000256" key="4">
    <source>
        <dbReference type="PROSITE-ProRule" id="PRU00134"/>
    </source>
</evidence>
<dbReference type="AlphaFoldDB" id="A0AAD9DIY7"/>
<proteinExistence type="predicted"/>
<dbReference type="EMBL" id="JATAAI010000003">
    <property type="protein sequence ID" value="KAK1747253.1"/>
    <property type="molecule type" value="Genomic_DNA"/>
</dbReference>
<dbReference type="SMART" id="SM00671">
    <property type="entry name" value="SEL1"/>
    <property type="match status" value="2"/>
</dbReference>
<dbReference type="SUPFAM" id="SSF144232">
    <property type="entry name" value="HIT/MYND zinc finger-like"/>
    <property type="match status" value="1"/>
</dbReference>
<protein>
    <recommendedName>
        <fullName evidence="5">MYND-type domain-containing protein</fullName>
    </recommendedName>
</protein>
<dbReference type="InterPro" id="IPR006597">
    <property type="entry name" value="Sel1-like"/>
</dbReference>
<evidence type="ECO:0000313" key="6">
    <source>
        <dbReference type="EMBL" id="KAK1747253.1"/>
    </source>
</evidence>
<dbReference type="Pfam" id="PF01753">
    <property type="entry name" value="zf-MYND"/>
    <property type="match status" value="1"/>
</dbReference>
<dbReference type="PANTHER" id="PTHR45011">
    <property type="entry name" value="DAP3-BINDING CELL DEATH ENHANCER 1"/>
    <property type="match status" value="1"/>
</dbReference>
<comment type="caution">
    <text evidence="6">The sequence shown here is derived from an EMBL/GenBank/DDBJ whole genome shotgun (WGS) entry which is preliminary data.</text>
</comment>
<dbReference type="InterPro" id="IPR052748">
    <property type="entry name" value="ISR_Activator"/>
</dbReference>
<evidence type="ECO:0000256" key="1">
    <source>
        <dbReference type="ARBA" id="ARBA00022723"/>
    </source>
</evidence>
<dbReference type="InterPro" id="IPR002893">
    <property type="entry name" value="Znf_MYND"/>
</dbReference>
<reference evidence="6" key="1">
    <citation type="submission" date="2023-06" db="EMBL/GenBank/DDBJ databases">
        <title>Survivors Of The Sea: Transcriptome response of Skeletonema marinoi to long-term dormancy.</title>
        <authorList>
            <person name="Pinder M.I.M."/>
            <person name="Kourtchenko O."/>
            <person name="Robertson E.K."/>
            <person name="Larsson T."/>
            <person name="Maumus F."/>
            <person name="Osuna-Cruz C.M."/>
            <person name="Vancaester E."/>
            <person name="Stenow R."/>
            <person name="Vandepoele K."/>
            <person name="Ploug H."/>
            <person name="Bruchert V."/>
            <person name="Godhe A."/>
            <person name="Topel M."/>
        </authorList>
    </citation>
    <scope>NUCLEOTIDE SEQUENCE</scope>
    <source>
        <strain evidence="6">R05AC</strain>
    </source>
</reference>
<sequence>MMCCAACGAAEADHIKLKKCNACYLVKYCSVKCQKEHRPKHKRECKKRAAELRDEILFKQPESTHLGDCPICFLPLPIDNDKSNMMACCSKTICNGCDRANQIREFEGKLLRKCLFCRTAAPKSQEEAARIQMKRIEVNDPVAMRRMGFERQEKEDYDGAFEYFTKATALGDVGAHFNLSLLYHEGKGVGKDKKKEVYHLEEAAIAGHTSARHNLGCLEAGNGRADRAMKHWVIAANLGDDGSLEILKDAFGKGLVISKEDFAAALRAHQAAVDATKSPQREVAELAREELEKIKLQREREVVAGNLSL</sequence>
<accession>A0AAD9DIY7</accession>
<dbReference type="GO" id="GO:0008270">
    <property type="term" value="F:zinc ion binding"/>
    <property type="evidence" value="ECO:0007669"/>
    <property type="project" value="UniProtKB-KW"/>
</dbReference>
<name>A0AAD9DIY7_9STRA</name>
<keyword evidence="2 4" id="KW-0863">Zinc-finger</keyword>
<dbReference type="SUPFAM" id="SSF81901">
    <property type="entry name" value="HCP-like"/>
    <property type="match status" value="1"/>
</dbReference>
<feature type="domain" description="MYND-type" evidence="5">
    <location>
        <begin position="4"/>
        <end position="45"/>
    </location>
</feature>
<evidence type="ECO:0000259" key="5">
    <source>
        <dbReference type="PROSITE" id="PS50865"/>
    </source>
</evidence>
<keyword evidence="3" id="KW-0862">Zinc</keyword>
<keyword evidence="1" id="KW-0479">Metal-binding</keyword>
<evidence type="ECO:0000256" key="3">
    <source>
        <dbReference type="ARBA" id="ARBA00022833"/>
    </source>
</evidence>